<evidence type="ECO:0000313" key="7">
    <source>
        <dbReference type="Proteomes" id="UP001175001"/>
    </source>
</evidence>
<evidence type="ECO:0000256" key="3">
    <source>
        <dbReference type="ARBA" id="ARBA00022827"/>
    </source>
</evidence>
<dbReference type="AlphaFoldDB" id="A0AA39XY98"/>
<comment type="caution">
    <text evidence="6">The sequence shown here is derived from an EMBL/GenBank/DDBJ whole genome shotgun (WGS) entry which is preliminary data.</text>
</comment>
<dbReference type="GO" id="GO:0004499">
    <property type="term" value="F:N,N-dimethylaniline monooxygenase activity"/>
    <property type="evidence" value="ECO:0007669"/>
    <property type="project" value="InterPro"/>
</dbReference>
<keyword evidence="4" id="KW-0560">Oxidoreductase</keyword>
<keyword evidence="5 6" id="KW-0503">Monooxygenase</keyword>
<name>A0AA39XY98_9PEZI</name>
<gene>
    <name evidence="6" type="primary">ethA_0</name>
    <name evidence="6" type="ORF">DIS24_g8964</name>
</gene>
<keyword evidence="3" id="KW-0274">FAD</keyword>
<dbReference type="PANTHER" id="PTHR43872:SF1">
    <property type="entry name" value="MONOOXYGENASE, PUTATIVE (AFU_ORTHOLOGUE AFUA_8G02570)-RELATED"/>
    <property type="match status" value="1"/>
</dbReference>
<keyword evidence="7" id="KW-1185">Reference proteome</keyword>
<dbReference type="SUPFAM" id="SSF51905">
    <property type="entry name" value="FAD/NAD(P)-binding domain"/>
    <property type="match status" value="1"/>
</dbReference>
<dbReference type="EMBL" id="JAUJDW010000073">
    <property type="protein sequence ID" value="KAK0642468.1"/>
    <property type="molecule type" value="Genomic_DNA"/>
</dbReference>
<sequence>MDAQTDFDVVIIGAGISGINAAYRVQTQLPAGTSYTILEARDSIGGTWDLFKYPGIRSDSDLYTFGFPWRPWMDERCIAEGPAIVNYMKEAAASEGIDSHIQFRHKLQTASWSSELQKWRLDVATSGSDAAATPKTFYATFLIMGTGYYDYDEPLGATIPGLDSFAGQVVHPQFWPSSLDTTGQRIVIIGSGATAITLLPNLAQRAAHVTMLQRSPSYIVSQPLVDGLDNTLRALLPAAAAFRLIRWRYLLTGYLFYFFCRACPALARRLLRSETEAQLRDSGVAYDPHFNPSYDPWDQRVCACPDADFFAALRGGKASVVTDTIARVTPSGITLASGGAELPCDVIVTATGLKMRVGGGARMVVDGREVRFGEKLLWRGALMQDVPNAAFMIGYTNASWTLGADAAAQLVTRVMRRMRDEGATSCVPRVGGQGEEVPRPEPFMKLNSGYVNRALERLPKAGDKGPWKARWSYFSDMWNAKVGDVTRGLEFRRVSS</sequence>
<dbReference type="Gene3D" id="3.50.50.60">
    <property type="entry name" value="FAD/NAD(P)-binding domain"/>
    <property type="match status" value="3"/>
</dbReference>
<dbReference type="GO" id="GO:0050660">
    <property type="term" value="F:flavin adenine dinucleotide binding"/>
    <property type="evidence" value="ECO:0007669"/>
    <property type="project" value="InterPro"/>
</dbReference>
<dbReference type="GO" id="GO:0050661">
    <property type="term" value="F:NADP binding"/>
    <property type="evidence" value="ECO:0007669"/>
    <property type="project" value="InterPro"/>
</dbReference>
<evidence type="ECO:0000256" key="2">
    <source>
        <dbReference type="ARBA" id="ARBA00022630"/>
    </source>
</evidence>
<evidence type="ECO:0000256" key="4">
    <source>
        <dbReference type="ARBA" id="ARBA00023002"/>
    </source>
</evidence>
<dbReference type="Proteomes" id="UP001175001">
    <property type="component" value="Unassembled WGS sequence"/>
</dbReference>
<dbReference type="InterPro" id="IPR051820">
    <property type="entry name" value="FAD-binding_MO"/>
</dbReference>
<evidence type="ECO:0000256" key="5">
    <source>
        <dbReference type="ARBA" id="ARBA00023033"/>
    </source>
</evidence>
<dbReference type="PANTHER" id="PTHR43872">
    <property type="entry name" value="MONOOXYGENASE, PUTATIVE (AFU_ORTHOLOGUE AFUA_8G02570)-RELATED"/>
    <property type="match status" value="1"/>
</dbReference>
<organism evidence="6 7">
    <name type="scientific">Lasiodiplodia hormozganensis</name>
    <dbReference type="NCBI Taxonomy" id="869390"/>
    <lineage>
        <taxon>Eukaryota</taxon>
        <taxon>Fungi</taxon>
        <taxon>Dikarya</taxon>
        <taxon>Ascomycota</taxon>
        <taxon>Pezizomycotina</taxon>
        <taxon>Dothideomycetes</taxon>
        <taxon>Dothideomycetes incertae sedis</taxon>
        <taxon>Botryosphaeriales</taxon>
        <taxon>Botryosphaeriaceae</taxon>
        <taxon>Lasiodiplodia</taxon>
    </lineage>
</organism>
<evidence type="ECO:0000256" key="1">
    <source>
        <dbReference type="ARBA" id="ARBA00001974"/>
    </source>
</evidence>
<dbReference type="Pfam" id="PF00743">
    <property type="entry name" value="FMO-like"/>
    <property type="match status" value="1"/>
</dbReference>
<dbReference type="Pfam" id="PF13450">
    <property type="entry name" value="NAD_binding_8"/>
    <property type="match status" value="1"/>
</dbReference>
<accession>A0AA39XY98</accession>
<keyword evidence="2" id="KW-0285">Flavoprotein</keyword>
<comment type="cofactor">
    <cofactor evidence="1">
        <name>FAD</name>
        <dbReference type="ChEBI" id="CHEBI:57692"/>
    </cofactor>
</comment>
<dbReference type="PRINTS" id="PR00411">
    <property type="entry name" value="PNDRDTASEI"/>
</dbReference>
<protein>
    <submittedName>
        <fullName evidence="6">FAD-containing monooxygenase EthA</fullName>
    </submittedName>
</protein>
<dbReference type="InterPro" id="IPR020946">
    <property type="entry name" value="Flavin_mOase-like"/>
</dbReference>
<reference evidence="6" key="1">
    <citation type="submission" date="2023-06" db="EMBL/GenBank/DDBJ databases">
        <title>Multi-omics analyses reveal the molecular pathogenesis toolkit of Lasiodiplodia hormozganensis, a cross-kingdom pathogen.</title>
        <authorList>
            <person name="Felix C."/>
            <person name="Meneses R."/>
            <person name="Goncalves M.F.M."/>
            <person name="Tilleman L."/>
            <person name="Duarte A.S."/>
            <person name="Jorrin-Novo J.V."/>
            <person name="Van De Peer Y."/>
            <person name="Deforce D."/>
            <person name="Van Nieuwerburgh F."/>
            <person name="Esteves A.C."/>
            <person name="Alves A."/>
        </authorList>
    </citation>
    <scope>NUCLEOTIDE SEQUENCE</scope>
    <source>
        <strain evidence="6">CBS 339.90</strain>
    </source>
</reference>
<evidence type="ECO:0000313" key="6">
    <source>
        <dbReference type="EMBL" id="KAK0642468.1"/>
    </source>
</evidence>
<proteinExistence type="predicted"/>
<dbReference type="InterPro" id="IPR036188">
    <property type="entry name" value="FAD/NAD-bd_sf"/>
</dbReference>